<evidence type="ECO:0000313" key="2">
    <source>
        <dbReference type="EMBL" id="GAA5184357.1"/>
    </source>
</evidence>
<dbReference type="Proteomes" id="UP001501570">
    <property type="component" value="Unassembled WGS sequence"/>
</dbReference>
<evidence type="ECO:0000313" key="3">
    <source>
        <dbReference type="Proteomes" id="UP001501570"/>
    </source>
</evidence>
<proteinExistence type="predicted"/>
<comment type="caution">
    <text evidence="2">The sequence shown here is derived from an EMBL/GenBank/DDBJ whole genome shotgun (WGS) entry which is preliminary data.</text>
</comment>
<reference evidence="3" key="1">
    <citation type="journal article" date="2019" name="Int. J. Syst. Evol. Microbiol.">
        <title>The Global Catalogue of Microorganisms (GCM) 10K type strain sequencing project: providing services to taxonomists for standard genome sequencing and annotation.</title>
        <authorList>
            <consortium name="The Broad Institute Genomics Platform"/>
            <consortium name="The Broad Institute Genome Sequencing Center for Infectious Disease"/>
            <person name="Wu L."/>
            <person name="Ma J."/>
        </authorList>
    </citation>
    <scope>NUCLEOTIDE SEQUENCE [LARGE SCALE GENOMIC DNA]</scope>
    <source>
        <strain evidence="3">JCM 18304</strain>
    </source>
</reference>
<protein>
    <recommendedName>
        <fullName evidence="4">AAA domain-containing protein</fullName>
    </recommendedName>
</protein>
<dbReference type="SUPFAM" id="SSF52540">
    <property type="entry name" value="P-loop containing nucleoside triphosphate hydrolases"/>
    <property type="match status" value="1"/>
</dbReference>
<keyword evidence="3" id="KW-1185">Reference proteome</keyword>
<evidence type="ECO:0008006" key="4">
    <source>
        <dbReference type="Google" id="ProtNLM"/>
    </source>
</evidence>
<dbReference type="EMBL" id="BAABJQ010000006">
    <property type="protein sequence ID" value="GAA5184357.1"/>
    <property type="molecule type" value="Genomic_DNA"/>
</dbReference>
<organism evidence="2 3">
    <name type="scientific">Rugosimonospora acidiphila</name>
    <dbReference type="NCBI Taxonomy" id="556531"/>
    <lineage>
        <taxon>Bacteria</taxon>
        <taxon>Bacillati</taxon>
        <taxon>Actinomycetota</taxon>
        <taxon>Actinomycetes</taxon>
        <taxon>Micromonosporales</taxon>
        <taxon>Micromonosporaceae</taxon>
        <taxon>Rugosimonospora</taxon>
    </lineage>
</organism>
<name>A0ABP9RQ94_9ACTN</name>
<dbReference type="InterPro" id="IPR027417">
    <property type="entry name" value="P-loop_NTPase"/>
</dbReference>
<keyword evidence="1" id="KW-0175">Coiled coil</keyword>
<accession>A0ABP9RQ94</accession>
<feature type="coiled-coil region" evidence="1">
    <location>
        <begin position="248"/>
        <end position="289"/>
    </location>
</feature>
<sequence length="644" mass="71619">MNIRMRVDDVTLLTDVEDYNFSLAGPCTLLDGPVGTGKSSLLELVKHALGGNAVLTPVVRDEVRAVRIRTTLDGNAVILQRALGRAATTVEFRDPRDDGLIQQFAIRSRPEQESVSDALLRLLGIPVVAIPRARTRATAASVPLTFNDLYAYLYVEQQDIDRSVVHHTEVFREPKRRAIFELLFGLADPEQLIIETALGRIKDELRTAEGRVAAVRTFLQTATDEDEVTLRQRELVLGEQAREAARGLDRLRAEIATSTNAHQNLRQQVLDTEEAVREAAEDLRSAETEVARREHLLAQMRVNLAREDKARTASRRLSPLEFVVCPRCTQPLDEGRASAEVCALCLQPDPLAGLEFDLPLDYTDEQILELESLLARATKDVGRARALADGRNEELSRLRQALDVATAEAVTPRFNEVELLSAARAQSLAELRHINNVLNFWDELRALDARVSSLEQEKEGLELNLAQSKARLEARRSVLRVLSERFSETVGALKVPWASSGSIDGRNYLPLVDGERFETLAVAGGTKTIVTVAYHLTLLGHALAHGDTLLPQILLLDTPRKNLGSNPSDKAMGSRIYERIRSLVDAYGDKVQFIIADNDFPDRADWIRSIHFDYENPLLPHVIHPGEEAAKSGRLDTVESLRGR</sequence>
<gene>
    <name evidence="2" type="ORF">GCM10023322_25670</name>
</gene>
<evidence type="ECO:0000256" key="1">
    <source>
        <dbReference type="SAM" id="Coils"/>
    </source>
</evidence>
<feature type="coiled-coil region" evidence="1">
    <location>
        <begin position="444"/>
        <end position="471"/>
    </location>
</feature>
<dbReference type="Gene3D" id="3.40.50.300">
    <property type="entry name" value="P-loop containing nucleotide triphosphate hydrolases"/>
    <property type="match status" value="1"/>
</dbReference>